<dbReference type="SUPFAM" id="SSF118310">
    <property type="entry name" value="AN1-like Zinc finger"/>
    <property type="match status" value="1"/>
</dbReference>
<feature type="domain" description="AN1-type" evidence="4">
    <location>
        <begin position="50"/>
        <end position="96"/>
    </location>
</feature>
<dbReference type="InterPro" id="IPR035896">
    <property type="entry name" value="AN1-like_Znf"/>
</dbReference>
<dbReference type="InterPro" id="IPR000058">
    <property type="entry name" value="Znf_AN1"/>
</dbReference>
<evidence type="ECO:0000256" key="2">
    <source>
        <dbReference type="ARBA" id="ARBA00022771"/>
    </source>
</evidence>
<evidence type="ECO:0000313" key="5">
    <source>
        <dbReference type="EMBL" id="AYV81207.1"/>
    </source>
</evidence>
<gene>
    <name evidence="5" type="ORF">Harvfovirus21_4</name>
</gene>
<keyword evidence="3" id="KW-0862">Zinc</keyword>
<dbReference type="Gene3D" id="4.10.1110.10">
    <property type="entry name" value="AN1-like Zinc finger"/>
    <property type="match status" value="1"/>
</dbReference>
<reference evidence="5" key="1">
    <citation type="submission" date="2018-10" db="EMBL/GenBank/DDBJ databases">
        <title>Hidden diversity of soil giant viruses.</title>
        <authorList>
            <person name="Schulz F."/>
            <person name="Alteio L."/>
            <person name="Goudeau D."/>
            <person name="Ryan E.M."/>
            <person name="Malmstrom R.R."/>
            <person name="Blanchard J."/>
            <person name="Woyke T."/>
        </authorList>
    </citation>
    <scope>NUCLEOTIDE SEQUENCE</scope>
    <source>
        <strain evidence="5">HAV1</strain>
    </source>
</reference>
<dbReference type="EMBL" id="MK072263">
    <property type="protein sequence ID" value="AYV81207.1"/>
    <property type="molecule type" value="Genomic_DNA"/>
</dbReference>
<keyword evidence="2" id="KW-0863">Zinc-finger</keyword>
<dbReference type="PANTHER" id="PTHR10634">
    <property type="entry name" value="AN1-TYPE ZINC FINGER PROTEIN"/>
    <property type="match status" value="1"/>
</dbReference>
<name>A0A3G5A1V7_9VIRU</name>
<dbReference type="GO" id="GO:0008270">
    <property type="term" value="F:zinc ion binding"/>
    <property type="evidence" value="ECO:0007669"/>
    <property type="project" value="UniProtKB-KW"/>
</dbReference>
<organism evidence="5">
    <name type="scientific">Harvfovirus sp</name>
    <dbReference type="NCBI Taxonomy" id="2487768"/>
    <lineage>
        <taxon>Viruses</taxon>
        <taxon>Varidnaviria</taxon>
        <taxon>Bamfordvirae</taxon>
        <taxon>Nucleocytoviricota</taxon>
        <taxon>Megaviricetes</taxon>
        <taxon>Imitervirales</taxon>
        <taxon>Mimiviridae</taxon>
        <taxon>Klosneuvirinae</taxon>
    </lineage>
</organism>
<protein>
    <submittedName>
        <fullName evidence="5">Putative zinc finger A20 and AN1 domain-containing stress-associated protein 8</fullName>
    </submittedName>
</protein>
<evidence type="ECO:0000256" key="1">
    <source>
        <dbReference type="ARBA" id="ARBA00022723"/>
    </source>
</evidence>
<dbReference type="PROSITE" id="PS51039">
    <property type="entry name" value="ZF_AN1"/>
    <property type="match status" value="1"/>
</dbReference>
<proteinExistence type="predicted"/>
<dbReference type="SMART" id="SM00154">
    <property type="entry name" value="ZnF_AN1"/>
    <property type="match status" value="1"/>
</dbReference>
<dbReference type="InterPro" id="IPR050652">
    <property type="entry name" value="AN1_A20_ZnFinger"/>
</dbReference>
<evidence type="ECO:0000256" key="3">
    <source>
        <dbReference type="ARBA" id="ARBA00022833"/>
    </source>
</evidence>
<accession>A0A3G5A1V7</accession>
<dbReference type="Pfam" id="PF01428">
    <property type="entry name" value="zf-AN1"/>
    <property type="match status" value="1"/>
</dbReference>
<keyword evidence="1" id="KW-0479">Metal-binding</keyword>
<evidence type="ECO:0000259" key="4">
    <source>
        <dbReference type="PROSITE" id="PS51039"/>
    </source>
</evidence>
<sequence length="116" mass="13315">MNVTIRPTDQKSQIEKPAVTESNAISPVVISDGIGDKTKRFREKTKLDQRPPKIRCNSCNKKLSMNFFDCKCGKMYCSEHRYPDVHSCPIDYKKLGRELLEKNNPVVSADKLKDRI</sequence>
<dbReference type="PANTHER" id="PTHR10634:SF124">
    <property type="entry name" value="ZINC FINGER A20 AND AN1 DOMAIN-CONTAINING STRESS-ASSOCIATED PROTEIN 8-RELATED"/>
    <property type="match status" value="1"/>
</dbReference>